<comment type="caution">
    <text evidence="1">The sequence shown here is derived from an EMBL/GenBank/DDBJ whole genome shotgun (WGS) entry which is preliminary data.</text>
</comment>
<dbReference type="EMBL" id="SDHZ01000001">
    <property type="protein sequence ID" value="RXK85741.1"/>
    <property type="molecule type" value="Genomic_DNA"/>
</dbReference>
<sequence>MGEDQYSEFEPIKAMFEMGKIKKMKQLDKLAPTKLSKLLGINYGRYIEKLYNPELFVMRELRDMARLLDVDLKIIGDIVIEETKKS</sequence>
<keyword evidence="2" id="KW-1185">Reference proteome</keyword>
<dbReference type="Proteomes" id="UP000290545">
    <property type="component" value="Unassembled WGS sequence"/>
</dbReference>
<gene>
    <name evidence="1" type="ORF">ESB13_02700</name>
</gene>
<evidence type="ECO:0008006" key="3">
    <source>
        <dbReference type="Google" id="ProtNLM"/>
    </source>
</evidence>
<reference evidence="1 2" key="1">
    <citation type="submission" date="2019-01" db="EMBL/GenBank/DDBJ databases">
        <title>Filimonas sp. strain TTM-71.</title>
        <authorList>
            <person name="Chen W.-M."/>
        </authorList>
    </citation>
    <scope>NUCLEOTIDE SEQUENCE [LARGE SCALE GENOMIC DNA]</scope>
    <source>
        <strain evidence="1 2">TTM-71</strain>
    </source>
</reference>
<dbReference type="AlphaFoldDB" id="A0A4Q1D8V9"/>
<accession>A0A4Q1D8V9</accession>
<name>A0A4Q1D8V9_9BACT</name>
<proteinExistence type="predicted"/>
<evidence type="ECO:0000313" key="2">
    <source>
        <dbReference type="Proteomes" id="UP000290545"/>
    </source>
</evidence>
<organism evidence="1 2">
    <name type="scientific">Filimonas effusa</name>
    <dbReference type="NCBI Taxonomy" id="2508721"/>
    <lineage>
        <taxon>Bacteria</taxon>
        <taxon>Pseudomonadati</taxon>
        <taxon>Bacteroidota</taxon>
        <taxon>Chitinophagia</taxon>
        <taxon>Chitinophagales</taxon>
        <taxon>Chitinophagaceae</taxon>
        <taxon>Filimonas</taxon>
    </lineage>
</organism>
<protein>
    <recommendedName>
        <fullName evidence="3">XRE family transcriptional regulator</fullName>
    </recommendedName>
</protein>
<dbReference type="RefSeq" id="WP_164974073.1">
    <property type="nucleotide sequence ID" value="NZ_SDHZ01000001.1"/>
</dbReference>
<evidence type="ECO:0000313" key="1">
    <source>
        <dbReference type="EMBL" id="RXK85741.1"/>
    </source>
</evidence>